<feature type="compositionally biased region" description="Polar residues" evidence="3">
    <location>
        <begin position="218"/>
        <end position="227"/>
    </location>
</feature>
<dbReference type="AlphaFoldDB" id="A0A812T8X8"/>
<accession>A0A812T8X8</accession>
<dbReference type="PROSITE" id="PS50102">
    <property type="entry name" value="RRM"/>
    <property type="match status" value="2"/>
</dbReference>
<feature type="compositionally biased region" description="Low complexity" evidence="3">
    <location>
        <begin position="202"/>
        <end position="217"/>
    </location>
</feature>
<proteinExistence type="predicted"/>
<evidence type="ECO:0000313" key="6">
    <source>
        <dbReference type="Proteomes" id="UP000604046"/>
    </source>
</evidence>
<evidence type="ECO:0000256" key="3">
    <source>
        <dbReference type="SAM" id="MobiDB-lite"/>
    </source>
</evidence>
<dbReference type="PANTHER" id="PTHR48024:SF56">
    <property type="entry name" value="HETEROGENEOUS NUCLEAR RIBONUCLEOPROTEIN A0"/>
    <property type="match status" value="1"/>
</dbReference>
<name>A0A812T8X8_9DINO</name>
<keyword evidence="6" id="KW-1185">Reference proteome</keyword>
<dbReference type="InterPro" id="IPR000504">
    <property type="entry name" value="RRM_dom"/>
</dbReference>
<dbReference type="Gene3D" id="3.30.70.330">
    <property type="match status" value="2"/>
</dbReference>
<sequence length="402" mass="42285">MSIWIYVHTHTHTRAHFVVCHQLRTTTQHLRDYFVKYGGIVDAVVLRWPDGRSRGFGYVTFSEAQGAQGALNDAHQIGGRQVDVKRAVPGTNKLFVGGLPQNTAAAELREHFEAFGTVSDAVVMIDPATNRSRGFGFVCFLPGQEGAASAAFALEQYEHHRIRGKWIEVKSAAPPHKLAKDGAASSPSAASESGVPPQLCLSSPAASPTASPLAGSPQSGSSAATPQVMSLAQALRMPIKGQSPTAGPQTQERPVASPQHRHRSVRNVGLPSKSLEPQKVMLPGAVGSPPGLGATAAAALAAMRALGSPPGLEVEPEAVENLEEPASGMDATPVAIHATDASPAASPESRLSMSPVAGGESDTEAHKLGERNTVFSNSFELHRSLEQLIRLRAEGAETSSHR</sequence>
<dbReference type="Proteomes" id="UP000604046">
    <property type="component" value="Unassembled WGS sequence"/>
</dbReference>
<gene>
    <name evidence="5" type="primary">Rbp6</name>
    <name evidence="5" type="ORF">SNAT2548_LOCUS29123</name>
</gene>
<dbReference type="InterPro" id="IPR035979">
    <property type="entry name" value="RBD_domain_sf"/>
</dbReference>
<feature type="compositionally biased region" description="Polar residues" evidence="3">
    <location>
        <begin position="242"/>
        <end position="252"/>
    </location>
</feature>
<evidence type="ECO:0000313" key="5">
    <source>
        <dbReference type="EMBL" id="CAE7520373.1"/>
    </source>
</evidence>
<feature type="region of interest" description="Disordered" evidence="3">
    <location>
        <begin position="340"/>
        <end position="377"/>
    </location>
</feature>
<organism evidence="5 6">
    <name type="scientific">Symbiodinium natans</name>
    <dbReference type="NCBI Taxonomy" id="878477"/>
    <lineage>
        <taxon>Eukaryota</taxon>
        <taxon>Sar</taxon>
        <taxon>Alveolata</taxon>
        <taxon>Dinophyceae</taxon>
        <taxon>Suessiales</taxon>
        <taxon>Symbiodiniaceae</taxon>
        <taxon>Symbiodinium</taxon>
    </lineage>
</organism>
<keyword evidence="1 2" id="KW-0694">RNA-binding</keyword>
<dbReference type="SUPFAM" id="SSF54928">
    <property type="entry name" value="RNA-binding domain, RBD"/>
    <property type="match status" value="2"/>
</dbReference>
<protein>
    <submittedName>
        <fullName evidence="5">Rbp6 protein</fullName>
    </submittedName>
</protein>
<dbReference type="PANTHER" id="PTHR48024">
    <property type="entry name" value="GEO13361P1-RELATED"/>
    <property type="match status" value="1"/>
</dbReference>
<evidence type="ECO:0000256" key="2">
    <source>
        <dbReference type="PROSITE-ProRule" id="PRU00176"/>
    </source>
</evidence>
<dbReference type="GO" id="GO:0003723">
    <property type="term" value="F:RNA binding"/>
    <property type="evidence" value="ECO:0007669"/>
    <property type="project" value="UniProtKB-UniRule"/>
</dbReference>
<dbReference type="SMART" id="SM00360">
    <property type="entry name" value="RRM"/>
    <property type="match status" value="2"/>
</dbReference>
<feature type="compositionally biased region" description="Low complexity" evidence="3">
    <location>
        <begin position="183"/>
        <end position="193"/>
    </location>
</feature>
<dbReference type="EMBL" id="CAJNDS010002545">
    <property type="protein sequence ID" value="CAE7520373.1"/>
    <property type="molecule type" value="Genomic_DNA"/>
</dbReference>
<dbReference type="InterPro" id="IPR012677">
    <property type="entry name" value="Nucleotide-bd_a/b_plait_sf"/>
</dbReference>
<feature type="region of interest" description="Disordered" evidence="3">
    <location>
        <begin position="177"/>
        <end position="227"/>
    </location>
</feature>
<dbReference type="OrthoDB" id="1875751at2759"/>
<evidence type="ECO:0000259" key="4">
    <source>
        <dbReference type="PROSITE" id="PS50102"/>
    </source>
</evidence>
<feature type="domain" description="RRM" evidence="4">
    <location>
        <begin position="14"/>
        <end position="89"/>
    </location>
</feature>
<reference evidence="5" key="1">
    <citation type="submission" date="2021-02" db="EMBL/GenBank/DDBJ databases">
        <authorList>
            <person name="Dougan E. K."/>
            <person name="Rhodes N."/>
            <person name="Thang M."/>
            <person name="Chan C."/>
        </authorList>
    </citation>
    <scope>NUCLEOTIDE SEQUENCE</scope>
</reference>
<comment type="caution">
    <text evidence="5">The sequence shown here is derived from an EMBL/GenBank/DDBJ whole genome shotgun (WGS) entry which is preliminary data.</text>
</comment>
<dbReference type="InterPro" id="IPR050886">
    <property type="entry name" value="RNA-binding_reg"/>
</dbReference>
<feature type="region of interest" description="Disordered" evidence="3">
    <location>
        <begin position="240"/>
        <end position="276"/>
    </location>
</feature>
<evidence type="ECO:0000256" key="1">
    <source>
        <dbReference type="ARBA" id="ARBA00022884"/>
    </source>
</evidence>
<dbReference type="Pfam" id="PF00076">
    <property type="entry name" value="RRM_1"/>
    <property type="match status" value="2"/>
</dbReference>
<feature type="domain" description="RRM" evidence="4">
    <location>
        <begin position="92"/>
        <end position="174"/>
    </location>
</feature>